<dbReference type="AlphaFoldDB" id="A0A6J4ICS4"/>
<evidence type="ECO:0000313" key="2">
    <source>
        <dbReference type="EMBL" id="CAA9246634.1"/>
    </source>
</evidence>
<name>A0A6J4ICS4_9BACT</name>
<reference evidence="2" key="1">
    <citation type="submission" date="2020-02" db="EMBL/GenBank/DDBJ databases">
        <authorList>
            <person name="Meier V. D."/>
        </authorList>
    </citation>
    <scope>NUCLEOTIDE SEQUENCE</scope>
    <source>
        <strain evidence="2">AVDCRST_MAG42</strain>
    </source>
</reference>
<organism evidence="2">
    <name type="scientific">uncultured Chthoniobacterales bacterium</name>
    <dbReference type="NCBI Taxonomy" id="1836801"/>
    <lineage>
        <taxon>Bacteria</taxon>
        <taxon>Pseudomonadati</taxon>
        <taxon>Verrucomicrobiota</taxon>
        <taxon>Spartobacteria</taxon>
        <taxon>Chthoniobacterales</taxon>
        <taxon>environmental samples</taxon>
    </lineage>
</organism>
<feature type="compositionally biased region" description="Low complexity" evidence="1">
    <location>
        <begin position="70"/>
        <end position="93"/>
    </location>
</feature>
<feature type="compositionally biased region" description="Pro residues" evidence="1">
    <location>
        <begin position="100"/>
        <end position="141"/>
    </location>
</feature>
<accession>A0A6J4ICS4</accession>
<proteinExistence type="predicted"/>
<evidence type="ECO:0000256" key="1">
    <source>
        <dbReference type="SAM" id="MobiDB-lite"/>
    </source>
</evidence>
<protein>
    <submittedName>
        <fullName evidence="2">Uncharacterized protein</fullName>
    </submittedName>
</protein>
<feature type="compositionally biased region" description="Low complexity" evidence="1">
    <location>
        <begin position="197"/>
        <end position="209"/>
    </location>
</feature>
<dbReference type="EMBL" id="CADCTA010000074">
    <property type="protein sequence ID" value="CAA9246634.1"/>
    <property type="molecule type" value="Genomic_DNA"/>
</dbReference>
<gene>
    <name evidence="2" type="ORF">AVDCRST_MAG42-2002</name>
</gene>
<feature type="region of interest" description="Disordered" evidence="1">
    <location>
        <begin position="27"/>
        <end position="209"/>
    </location>
</feature>
<sequence>MEQLLFLALLAVVGLVRWFSQMAEDRRNREAEKRTGPPPPNATVPRAPAETEEERIRRFMEALGVPTSNAPIPRAEAKPAAPAAPKQSAPPTKRSTMPIDPFPVPRGRMPTPPVVVAPPPLPQQPTPRAPAPPALEPPRPSIAPTATPLPTRETTVFADAPPRRARNTSGADFEVRDLTDAAEEIAGPASSASGRGPARPASSLASRLATAEGLREAIVLREIFGPPRSMQPVDPAQR</sequence>